<dbReference type="PANTHER" id="PTHR33124:SF41">
    <property type="entry name" value="TRANSCRIPTION FACTOR BHLH149"/>
    <property type="match status" value="1"/>
</dbReference>
<gene>
    <name evidence="7" type="ORF">RCOM_1435500</name>
</gene>
<dbReference type="Proteomes" id="UP000008311">
    <property type="component" value="Unassembled WGS sequence"/>
</dbReference>
<dbReference type="InterPro" id="IPR044549">
    <property type="entry name" value="bHLH_AtIBH1-like"/>
</dbReference>
<keyword evidence="8" id="KW-1185">Reference proteome</keyword>
<evidence type="ECO:0000256" key="3">
    <source>
        <dbReference type="ARBA" id="ARBA00023163"/>
    </source>
</evidence>
<proteinExistence type="predicted"/>
<sequence>MASFMESNSDTSQQFDHQRKKRRKLTHDQTSSSNSNNNQIIAQTATRWRTQPEQQIYSSKLLQALRRSRRTASAADDAAAVSPAAKGRQIRDTADKVLAVAAKGTTRWSRAILAGKLRLKVKKVKKVKVTGERRREAVRENKRLPAVDKKVRVLSRLVPGCRKASFSNILEEASDYIAALEMQVKAMTALTEILAAGGGGSPVDRAS</sequence>
<accession>B9RFK5</accession>
<dbReference type="GO" id="GO:0006355">
    <property type="term" value="P:regulation of DNA-templated transcription"/>
    <property type="evidence" value="ECO:0007669"/>
    <property type="project" value="InterPro"/>
</dbReference>
<name>B9RFK5_RICCO</name>
<dbReference type="CDD" id="cd11444">
    <property type="entry name" value="bHLH_AtIBH1_like"/>
    <property type="match status" value="1"/>
</dbReference>
<dbReference type="FunCoup" id="B9RFK5">
    <property type="interactions" value="24"/>
</dbReference>
<dbReference type="InterPro" id="IPR011598">
    <property type="entry name" value="bHLH_dom"/>
</dbReference>
<evidence type="ECO:0000256" key="1">
    <source>
        <dbReference type="ARBA" id="ARBA00004123"/>
    </source>
</evidence>
<dbReference type="InterPro" id="IPR036638">
    <property type="entry name" value="HLH_DNA-bd_sf"/>
</dbReference>
<dbReference type="GO" id="GO:0046983">
    <property type="term" value="F:protein dimerization activity"/>
    <property type="evidence" value="ECO:0007669"/>
    <property type="project" value="InterPro"/>
</dbReference>
<keyword evidence="2" id="KW-0805">Transcription regulation</keyword>
<evidence type="ECO:0000256" key="5">
    <source>
        <dbReference type="SAM" id="MobiDB-lite"/>
    </source>
</evidence>
<dbReference type="GO" id="GO:0000976">
    <property type="term" value="F:transcription cis-regulatory region binding"/>
    <property type="evidence" value="ECO:0007669"/>
    <property type="project" value="UniProtKB-ARBA"/>
</dbReference>
<evidence type="ECO:0000256" key="4">
    <source>
        <dbReference type="ARBA" id="ARBA00023242"/>
    </source>
</evidence>
<feature type="compositionally biased region" description="Polar residues" evidence="5">
    <location>
        <begin position="1"/>
        <end position="15"/>
    </location>
</feature>
<dbReference type="OrthoDB" id="1647165at2759"/>
<feature type="region of interest" description="Disordered" evidence="5">
    <location>
        <begin position="1"/>
        <end position="40"/>
    </location>
</feature>
<dbReference type="STRING" id="3988.B9RFK5"/>
<keyword evidence="4" id="KW-0539">Nucleus</keyword>
<dbReference type="eggNOG" id="ENOG502RY2C">
    <property type="taxonomic scope" value="Eukaryota"/>
</dbReference>
<evidence type="ECO:0000259" key="6">
    <source>
        <dbReference type="PROSITE" id="PS50888"/>
    </source>
</evidence>
<dbReference type="EMBL" id="EQ973777">
    <property type="protein sequence ID" value="EEF49976.1"/>
    <property type="molecule type" value="Genomic_DNA"/>
</dbReference>
<evidence type="ECO:0000256" key="2">
    <source>
        <dbReference type="ARBA" id="ARBA00023015"/>
    </source>
</evidence>
<dbReference type="InterPro" id="IPR044660">
    <property type="entry name" value="IBH1-like"/>
</dbReference>
<keyword evidence="3" id="KW-0804">Transcription</keyword>
<evidence type="ECO:0000313" key="8">
    <source>
        <dbReference type="Proteomes" id="UP000008311"/>
    </source>
</evidence>
<dbReference type="PANTHER" id="PTHR33124">
    <property type="entry name" value="TRANSCRIPTION FACTOR IBH1-LIKE 1"/>
    <property type="match status" value="1"/>
</dbReference>
<dbReference type="Gene3D" id="4.10.280.10">
    <property type="entry name" value="Helix-loop-helix DNA-binding domain"/>
    <property type="match status" value="1"/>
</dbReference>
<dbReference type="OMA" id="KSTGNCK"/>
<comment type="subcellular location">
    <subcellularLocation>
        <location evidence="1">Nucleus</location>
    </subcellularLocation>
</comment>
<dbReference type="InParanoid" id="B9RFK5"/>
<dbReference type="SUPFAM" id="SSF47459">
    <property type="entry name" value="HLH, helix-loop-helix DNA-binding domain"/>
    <property type="match status" value="1"/>
</dbReference>
<dbReference type="Pfam" id="PF26576">
    <property type="entry name" value="IBH1_N"/>
    <property type="match status" value="1"/>
</dbReference>
<dbReference type="AlphaFoldDB" id="B9RFK5"/>
<evidence type="ECO:0000313" key="7">
    <source>
        <dbReference type="EMBL" id="EEF49976.1"/>
    </source>
</evidence>
<dbReference type="KEGG" id="rcu:8269835"/>
<feature type="domain" description="BHLH" evidence="6">
    <location>
        <begin position="131"/>
        <end position="180"/>
    </location>
</feature>
<organism evidence="7 8">
    <name type="scientific">Ricinus communis</name>
    <name type="common">Castor bean</name>
    <dbReference type="NCBI Taxonomy" id="3988"/>
    <lineage>
        <taxon>Eukaryota</taxon>
        <taxon>Viridiplantae</taxon>
        <taxon>Streptophyta</taxon>
        <taxon>Embryophyta</taxon>
        <taxon>Tracheophyta</taxon>
        <taxon>Spermatophyta</taxon>
        <taxon>Magnoliopsida</taxon>
        <taxon>eudicotyledons</taxon>
        <taxon>Gunneridae</taxon>
        <taxon>Pentapetalae</taxon>
        <taxon>rosids</taxon>
        <taxon>fabids</taxon>
        <taxon>Malpighiales</taxon>
        <taxon>Euphorbiaceae</taxon>
        <taxon>Acalyphoideae</taxon>
        <taxon>Acalypheae</taxon>
        <taxon>Ricinus</taxon>
    </lineage>
</organism>
<reference evidence="8" key="1">
    <citation type="journal article" date="2010" name="Nat. Biotechnol.">
        <title>Draft genome sequence of the oilseed species Ricinus communis.</title>
        <authorList>
            <person name="Chan A.P."/>
            <person name="Crabtree J."/>
            <person name="Zhao Q."/>
            <person name="Lorenzi H."/>
            <person name="Orvis J."/>
            <person name="Puiu D."/>
            <person name="Melake-Berhan A."/>
            <person name="Jones K.M."/>
            <person name="Redman J."/>
            <person name="Chen G."/>
            <person name="Cahoon E.B."/>
            <person name="Gedil M."/>
            <person name="Stanke M."/>
            <person name="Haas B.J."/>
            <person name="Wortman J.R."/>
            <person name="Fraser-Liggett C.M."/>
            <person name="Ravel J."/>
            <person name="Rabinowicz P.D."/>
        </authorList>
    </citation>
    <scope>NUCLEOTIDE SEQUENCE [LARGE SCALE GENOMIC DNA]</scope>
    <source>
        <strain evidence="8">cv. Hale</strain>
    </source>
</reference>
<dbReference type="GO" id="GO:0005634">
    <property type="term" value="C:nucleus"/>
    <property type="evidence" value="ECO:0007669"/>
    <property type="project" value="UniProtKB-SubCell"/>
</dbReference>
<dbReference type="PROSITE" id="PS50888">
    <property type="entry name" value="BHLH"/>
    <property type="match status" value="1"/>
</dbReference>
<protein>
    <submittedName>
        <fullName evidence="7">Transcription factor, putative</fullName>
    </submittedName>
</protein>
<dbReference type="InterPro" id="IPR059002">
    <property type="entry name" value="IBH1_N"/>
</dbReference>